<name>A0A401G9L7_9APHY</name>
<accession>A0A401G9L7</accession>
<dbReference type="AlphaFoldDB" id="A0A401G9L7"/>
<protein>
    <recommendedName>
        <fullName evidence="1">F-box domain-containing protein</fullName>
    </recommendedName>
</protein>
<proteinExistence type="predicted"/>
<sequence length="231" mass="26290">MATISDLPIELLLDVFILLPLPALIVSRTVSKRWRELVAIAPIFPSRRRLLELYTYAIDSPGFLKSRAEIISALTDLNREKYITTLESRIGAPLPDDFRIWLLEWPARAVIGRRGDYGLQDQRVLRCALLPELNAHGIVTSYQRWDVDDDDEDNPPADTPDWLWMVELHATVLHHPGWNTVTSLVITAKGVGEPLVGQVLALGDDRIYLKSVKHWNWIDFLKGELEGRIVP</sequence>
<organism evidence="2 3">
    <name type="scientific">Sparassis crispa</name>
    <dbReference type="NCBI Taxonomy" id="139825"/>
    <lineage>
        <taxon>Eukaryota</taxon>
        <taxon>Fungi</taxon>
        <taxon>Dikarya</taxon>
        <taxon>Basidiomycota</taxon>
        <taxon>Agaricomycotina</taxon>
        <taxon>Agaricomycetes</taxon>
        <taxon>Polyporales</taxon>
        <taxon>Sparassidaceae</taxon>
        <taxon>Sparassis</taxon>
    </lineage>
</organism>
<evidence type="ECO:0000313" key="2">
    <source>
        <dbReference type="EMBL" id="GBE78851.1"/>
    </source>
</evidence>
<gene>
    <name evidence="2" type="ORF">SCP_0200480</name>
</gene>
<evidence type="ECO:0000313" key="3">
    <source>
        <dbReference type="Proteomes" id="UP000287166"/>
    </source>
</evidence>
<dbReference type="OrthoDB" id="2789299at2759"/>
<evidence type="ECO:0000259" key="1">
    <source>
        <dbReference type="PROSITE" id="PS50181"/>
    </source>
</evidence>
<dbReference type="GeneID" id="38775768"/>
<dbReference type="Gene3D" id="1.20.1280.50">
    <property type="match status" value="1"/>
</dbReference>
<dbReference type="SUPFAM" id="SSF81383">
    <property type="entry name" value="F-box domain"/>
    <property type="match status" value="1"/>
</dbReference>
<comment type="caution">
    <text evidence="2">The sequence shown here is derived from an EMBL/GenBank/DDBJ whole genome shotgun (WGS) entry which is preliminary data.</text>
</comment>
<dbReference type="InterPro" id="IPR001810">
    <property type="entry name" value="F-box_dom"/>
</dbReference>
<dbReference type="InterPro" id="IPR036047">
    <property type="entry name" value="F-box-like_dom_sf"/>
</dbReference>
<reference evidence="2 3" key="1">
    <citation type="journal article" date="2018" name="Sci. Rep.">
        <title>Genome sequence of the cauliflower mushroom Sparassis crispa (Hanabiratake) and its association with beneficial usage.</title>
        <authorList>
            <person name="Kiyama R."/>
            <person name="Furutani Y."/>
            <person name="Kawaguchi K."/>
            <person name="Nakanishi T."/>
        </authorList>
    </citation>
    <scope>NUCLEOTIDE SEQUENCE [LARGE SCALE GENOMIC DNA]</scope>
</reference>
<dbReference type="Proteomes" id="UP000287166">
    <property type="component" value="Unassembled WGS sequence"/>
</dbReference>
<dbReference type="EMBL" id="BFAD01000002">
    <property type="protein sequence ID" value="GBE78851.1"/>
    <property type="molecule type" value="Genomic_DNA"/>
</dbReference>
<dbReference type="InParanoid" id="A0A401G9L7"/>
<dbReference type="PROSITE" id="PS50181">
    <property type="entry name" value="FBOX"/>
    <property type="match status" value="1"/>
</dbReference>
<keyword evidence="3" id="KW-1185">Reference proteome</keyword>
<dbReference type="Pfam" id="PF00646">
    <property type="entry name" value="F-box"/>
    <property type="match status" value="1"/>
</dbReference>
<feature type="domain" description="F-box" evidence="1">
    <location>
        <begin position="1"/>
        <end position="47"/>
    </location>
</feature>
<dbReference type="RefSeq" id="XP_027609764.1">
    <property type="nucleotide sequence ID" value="XM_027753963.1"/>
</dbReference>